<dbReference type="InterPro" id="IPR007109">
    <property type="entry name" value="Brix"/>
</dbReference>
<dbReference type="AlphaFoldDB" id="A0A1X0Q8J9"/>
<keyword evidence="4" id="KW-0539">Nucleus</keyword>
<reference evidence="6 7" key="1">
    <citation type="journal article" date="2017" name="Environ. Microbiol.">
        <title>Decay of the glycolytic pathway and adaptation to intranuclear parasitism within Enterocytozoonidae microsporidia.</title>
        <authorList>
            <person name="Wiredu Boakye D."/>
            <person name="Jaroenlak P."/>
            <person name="Prachumwat A."/>
            <person name="Williams T.A."/>
            <person name="Bateman K.S."/>
            <person name="Itsathitphaisarn O."/>
            <person name="Sritunyalucksana K."/>
            <person name="Paszkiewicz K.H."/>
            <person name="Moore K.A."/>
            <person name="Stentiford G.D."/>
            <person name="Williams B.A."/>
        </authorList>
    </citation>
    <scope>NUCLEOTIDE SEQUENCE [LARGE SCALE GENOMIC DNA]</scope>
    <source>
        <strain evidence="6 7">GB1</strain>
    </source>
</reference>
<protein>
    <submittedName>
        <fullName evidence="6">BRX1</fullName>
    </submittedName>
</protein>
<dbReference type="VEuPathDB" id="MicrosporidiaDB:A0H76_186"/>
<dbReference type="SMART" id="SM00879">
    <property type="entry name" value="Brix"/>
    <property type="match status" value="1"/>
</dbReference>
<dbReference type="GO" id="GO:0000027">
    <property type="term" value="P:ribosomal large subunit assembly"/>
    <property type="evidence" value="ECO:0007669"/>
    <property type="project" value="TreeGrafter"/>
</dbReference>
<proteinExistence type="inferred from homology"/>
<evidence type="ECO:0000256" key="3">
    <source>
        <dbReference type="ARBA" id="ARBA00022517"/>
    </source>
</evidence>
<feature type="domain" description="Brix" evidence="5">
    <location>
        <begin position="1"/>
        <end position="185"/>
    </location>
</feature>
<gene>
    <name evidence="6" type="primary">BRX1</name>
    <name evidence="6" type="ORF">HERIO_2012</name>
</gene>
<dbReference type="PANTHER" id="PTHR13634">
    <property type="entry name" value="RIBOSOME BIOGENESIS PROTEIN BRIX"/>
    <property type="match status" value="1"/>
</dbReference>
<comment type="caution">
    <text evidence="6">The sequence shown here is derived from an EMBL/GenBank/DDBJ whole genome shotgun (WGS) entry which is preliminary data.</text>
</comment>
<dbReference type="GO" id="GO:0019843">
    <property type="term" value="F:rRNA binding"/>
    <property type="evidence" value="ECO:0007669"/>
    <property type="project" value="InterPro"/>
</dbReference>
<sequence>MTFLLTTTKSSDKRTNFLINDLNKIFDCKVEFKVSDRKSLSDVYDYMYLNDCNTAIFFEITKKTNYIWFISGKKAIKCNLESFTTIFELATLFNGHKEAGYEIYFGKDFDECSFLKDLKNVLEDVFLSKKELSLTDEKKYNKERIISFLTNDDIIYFRHYLVDNVSEIGPRIEFSIEKVIEYDKNTKLVE</sequence>
<accession>A0A1X0Q8J9</accession>
<dbReference type="Pfam" id="PF04427">
    <property type="entry name" value="Brix"/>
    <property type="match status" value="1"/>
</dbReference>
<keyword evidence="7" id="KW-1185">Reference proteome</keyword>
<dbReference type="GO" id="GO:0006364">
    <property type="term" value="P:rRNA processing"/>
    <property type="evidence" value="ECO:0007669"/>
    <property type="project" value="InterPro"/>
</dbReference>
<dbReference type="EMBL" id="LVKB01000140">
    <property type="protein sequence ID" value="ORD96023.1"/>
    <property type="molecule type" value="Genomic_DNA"/>
</dbReference>
<name>A0A1X0Q8J9_9MICR</name>
<evidence type="ECO:0000256" key="1">
    <source>
        <dbReference type="ARBA" id="ARBA00004604"/>
    </source>
</evidence>
<dbReference type="VEuPathDB" id="MicrosporidiaDB:HERIO_2012"/>
<dbReference type="Proteomes" id="UP000192356">
    <property type="component" value="Unassembled WGS sequence"/>
</dbReference>
<dbReference type="Gene3D" id="3.40.50.10480">
    <property type="entry name" value="Probable brix-domain ribosomal biogenesis protein"/>
    <property type="match status" value="1"/>
</dbReference>
<dbReference type="SUPFAM" id="SSF52954">
    <property type="entry name" value="Class II aaRS ABD-related"/>
    <property type="match status" value="1"/>
</dbReference>
<comment type="similarity">
    <text evidence="2">Belongs to the BRX1 family.</text>
</comment>
<dbReference type="PANTHER" id="PTHR13634:SF0">
    <property type="entry name" value="RIBOSOME BIOGENESIS PROTEIN BRX1 HOMOLOG"/>
    <property type="match status" value="1"/>
</dbReference>
<evidence type="ECO:0000259" key="5">
    <source>
        <dbReference type="PROSITE" id="PS50833"/>
    </source>
</evidence>
<keyword evidence="3" id="KW-0690">Ribosome biogenesis</keyword>
<comment type="subcellular location">
    <subcellularLocation>
        <location evidence="1">Nucleus</location>
        <location evidence="1">Nucleolus</location>
    </subcellularLocation>
</comment>
<dbReference type="InterPro" id="IPR026532">
    <property type="entry name" value="BRX1"/>
</dbReference>
<evidence type="ECO:0000313" key="7">
    <source>
        <dbReference type="Proteomes" id="UP000192356"/>
    </source>
</evidence>
<dbReference type="GO" id="GO:0005730">
    <property type="term" value="C:nucleolus"/>
    <property type="evidence" value="ECO:0007669"/>
    <property type="project" value="UniProtKB-SubCell"/>
</dbReference>
<dbReference type="PROSITE" id="PS50833">
    <property type="entry name" value="BRIX"/>
    <property type="match status" value="1"/>
</dbReference>
<evidence type="ECO:0000256" key="2">
    <source>
        <dbReference type="ARBA" id="ARBA00006369"/>
    </source>
</evidence>
<evidence type="ECO:0000313" key="6">
    <source>
        <dbReference type="EMBL" id="ORD96023.1"/>
    </source>
</evidence>
<evidence type="ECO:0000256" key="4">
    <source>
        <dbReference type="ARBA" id="ARBA00023242"/>
    </source>
</evidence>
<organism evidence="6 7">
    <name type="scientific">Hepatospora eriocheir</name>
    <dbReference type="NCBI Taxonomy" id="1081669"/>
    <lineage>
        <taxon>Eukaryota</taxon>
        <taxon>Fungi</taxon>
        <taxon>Fungi incertae sedis</taxon>
        <taxon>Microsporidia</taxon>
        <taxon>Hepatosporidae</taxon>
        <taxon>Hepatospora</taxon>
    </lineage>
</organism>